<dbReference type="GO" id="GO:1902936">
    <property type="term" value="F:phosphatidylinositol bisphosphate binding"/>
    <property type="evidence" value="ECO:0007669"/>
    <property type="project" value="TreeGrafter"/>
</dbReference>
<dbReference type="EMBL" id="JARPUR010000004">
    <property type="protein sequence ID" value="KAK4878307.1"/>
    <property type="molecule type" value="Genomic_DNA"/>
</dbReference>
<evidence type="ECO:0000259" key="1">
    <source>
        <dbReference type="PROSITE" id="PS50191"/>
    </source>
</evidence>
<dbReference type="SUPFAM" id="SSF52087">
    <property type="entry name" value="CRAL/TRIO domain"/>
    <property type="match status" value="1"/>
</dbReference>
<dbReference type="InterPro" id="IPR001251">
    <property type="entry name" value="CRAL-TRIO_dom"/>
</dbReference>
<dbReference type="Pfam" id="PF00650">
    <property type="entry name" value="CRAL_TRIO"/>
    <property type="match status" value="1"/>
</dbReference>
<dbReference type="PROSITE" id="PS50191">
    <property type="entry name" value="CRAL_TRIO"/>
    <property type="match status" value="1"/>
</dbReference>
<organism evidence="2 3">
    <name type="scientific">Aquatica leii</name>
    <dbReference type="NCBI Taxonomy" id="1421715"/>
    <lineage>
        <taxon>Eukaryota</taxon>
        <taxon>Metazoa</taxon>
        <taxon>Ecdysozoa</taxon>
        <taxon>Arthropoda</taxon>
        <taxon>Hexapoda</taxon>
        <taxon>Insecta</taxon>
        <taxon>Pterygota</taxon>
        <taxon>Neoptera</taxon>
        <taxon>Endopterygota</taxon>
        <taxon>Coleoptera</taxon>
        <taxon>Polyphaga</taxon>
        <taxon>Elateriformia</taxon>
        <taxon>Elateroidea</taxon>
        <taxon>Lampyridae</taxon>
        <taxon>Luciolinae</taxon>
        <taxon>Aquatica</taxon>
    </lineage>
</organism>
<feature type="domain" description="CRAL-TRIO" evidence="1">
    <location>
        <begin position="84"/>
        <end position="246"/>
    </location>
</feature>
<dbReference type="CDD" id="cd00170">
    <property type="entry name" value="SEC14"/>
    <property type="match status" value="1"/>
</dbReference>
<gene>
    <name evidence="2" type="ORF">RN001_010813</name>
</gene>
<dbReference type="PANTHER" id="PTHR10174:SF213">
    <property type="entry name" value="CRAL-TRIO DOMAIN-CONTAINING PROTEIN"/>
    <property type="match status" value="1"/>
</dbReference>
<dbReference type="SMART" id="SM00516">
    <property type="entry name" value="SEC14"/>
    <property type="match status" value="1"/>
</dbReference>
<reference evidence="3" key="1">
    <citation type="submission" date="2023-01" db="EMBL/GenBank/DDBJ databases">
        <title>Key to firefly adult light organ development and bioluminescence: homeobox transcription factors regulate luciferase expression and transportation to peroxisome.</title>
        <authorList>
            <person name="Fu X."/>
        </authorList>
    </citation>
    <scope>NUCLEOTIDE SEQUENCE [LARGE SCALE GENOMIC DNA]</scope>
</reference>
<keyword evidence="3" id="KW-1185">Reference proteome</keyword>
<name>A0AAN7P744_9COLE</name>
<protein>
    <recommendedName>
        <fullName evidence="1">CRAL-TRIO domain-containing protein</fullName>
    </recommendedName>
</protein>
<dbReference type="AlphaFoldDB" id="A0AAN7P744"/>
<dbReference type="InterPro" id="IPR036865">
    <property type="entry name" value="CRAL-TRIO_dom_sf"/>
</dbReference>
<comment type="caution">
    <text evidence="2">The sequence shown here is derived from an EMBL/GenBank/DDBJ whole genome shotgun (WGS) entry which is preliminary data.</text>
</comment>
<evidence type="ECO:0000313" key="3">
    <source>
        <dbReference type="Proteomes" id="UP001353858"/>
    </source>
</evidence>
<dbReference type="GO" id="GO:0016020">
    <property type="term" value="C:membrane"/>
    <property type="evidence" value="ECO:0007669"/>
    <property type="project" value="TreeGrafter"/>
</dbReference>
<dbReference type="Gene3D" id="3.40.525.10">
    <property type="entry name" value="CRAL-TRIO lipid binding domain"/>
    <property type="match status" value="1"/>
</dbReference>
<sequence length="273" mass="31464">MQLSLGYRAVEILRQNIIKKQDVDEISAWLKKESLPVYSDEQIIQFLLACNSVVDATKKTIQTYGEISNSCNEIFSNKNVTRADLQKYLKVAEICVLPERTDDGCVVLFNRLVDTNYKNFELGAYFTILTMAIESALFEYPVNGLIIVIDVSGTTWKHMFCLRLDLIRIYSHFLQEGLPVRLRKVCLINSSPILDTFMTVLRPFTKSEVMEKVNTFKAGDIESFYEKCLPKRLLPLDYGGEMPSVKILHENQVEKFKTLGNYFDAEEKQRKLE</sequence>
<proteinExistence type="predicted"/>
<dbReference type="Proteomes" id="UP001353858">
    <property type="component" value="Unassembled WGS sequence"/>
</dbReference>
<evidence type="ECO:0000313" key="2">
    <source>
        <dbReference type="EMBL" id="KAK4878307.1"/>
    </source>
</evidence>
<accession>A0AAN7P744</accession>
<dbReference type="PANTHER" id="PTHR10174">
    <property type="entry name" value="ALPHA-TOCOPHEROL TRANSFER PROTEIN-RELATED"/>
    <property type="match status" value="1"/>
</dbReference>